<keyword evidence="4" id="KW-0133">Cell shape</keyword>
<comment type="subcellular location">
    <subcellularLocation>
        <location evidence="1">Cell membrane</location>
        <topology evidence="1">Multi-pass membrane protein</topology>
    </subcellularLocation>
</comment>
<feature type="transmembrane region" description="Helical" evidence="7">
    <location>
        <begin position="36"/>
        <end position="59"/>
    </location>
</feature>
<dbReference type="EMBL" id="MLJW01000054">
    <property type="protein sequence ID" value="OIR04928.1"/>
    <property type="molecule type" value="Genomic_DNA"/>
</dbReference>
<reference evidence="8" key="1">
    <citation type="submission" date="2016-10" db="EMBL/GenBank/DDBJ databases">
        <title>Sequence of Gallionella enrichment culture.</title>
        <authorList>
            <person name="Poehlein A."/>
            <person name="Muehling M."/>
            <person name="Daniel R."/>
        </authorList>
    </citation>
    <scope>NUCLEOTIDE SEQUENCE</scope>
</reference>
<evidence type="ECO:0000256" key="5">
    <source>
        <dbReference type="ARBA" id="ARBA00022989"/>
    </source>
</evidence>
<evidence type="ECO:0000313" key="8">
    <source>
        <dbReference type="EMBL" id="OIR04928.1"/>
    </source>
</evidence>
<gene>
    <name evidence="8" type="primary">mreD_4</name>
    <name evidence="8" type="ORF">GALL_130180</name>
</gene>
<dbReference type="InterPro" id="IPR026034">
    <property type="entry name" value="MreD_proteobac"/>
</dbReference>
<dbReference type="GO" id="GO:0008360">
    <property type="term" value="P:regulation of cell shape"/>
    <property type="evidence" value="ECO:0007669"/>
    <property type="project" value="UniProtKB-KW"/>
</dbReference>
<dbReference type="NCBIfam" id="TIGR03426">
    <property type="entry name" value="shape_MreD"/>
    <property type="match status" value="1"/>
</dbReference>
<dbReference type="PANTHER" id="PTHR37484">
    <property type="entry name" value="ROD SHAPE-DETERMINING PROTEIN MRED"/>
    <property type="match status" value="1"/>
</dbReference>
<feature type="transmembrane region" description="Helical" evidence="7">
    <location>
        <begin position="71"/>
        <end position="89"/>
    </location>
</feature>
<feature type="transmembrane region" description="Helical" evidence="7">
    <location>
        <begin position="101"/>
        <end position="122"/>
    </location>
</feature>
<evidence type="ECO:0000256" key="1">
    <source>
        <dbReference type="ARBA" id="ARBA00004651"/>
    </source>
</evidence>
<dbReference type="PIRSF" id="PIRSF018472">
    <property type="entry name" value="MreD_proteobac"/>
    <property type="match status" value="1"/>
</dbReference>
<evidence type="ECO:0000256" key="6">
    <source>
        <dbReference type="ARBA" id="ARBA00023136"/>
    </source>
</evidence>
<evidence type="ECO:0000256" key="3">
    <source>
        <dbReference type="ARBA" id="ARBA00022692"/>
    </source>
</evidence>
<evidence type="ECO:0000256" key="4">
    <source>
        <dbReference type="ARBA" id="ARBA00022960"/>
    </source>
</evidence>
<protein>
    <submittedName>
        <fullName evidence="8">Rod shape-determining protein MreD</fullName>
    </submittedName>
</protein>
<dbReference type="InterPro" id="IPR007227">
    <property type="entry name" value="Cell_shape_determining_MreD"/>
</dbReference>
<dbReference type="PANTHER" id="PTHR37484:SF1">
    <property type="entry name" value="ROD SHAPE-DETERMINING PROTEIN MRED"/>
    <property type="match status" value="1"/>
</dbReference>
<accession>A0A1J5SLM4</accession>
<organism evidence="8">
    <name type="scientific">mine drainage metagenome</name>
    <dbReference type="NCBI Taxonomy" id="410659"/>
    <lineage>
        <taxon>unclassified sequences</taxon>
        <taxon>metagenomes</taxon>
        <taxon>ecological metagenomes</taxon>
    </lineage>
</organism>
<dbReference type="GO" id="GO:0005886">
    <property type="term" value="C:plasma membrane"/>
    <property type="evidence" value="ECO:0007669"/>
    <property type="project" value="UniProtKB-SubCell"/>
</dbReference>
<dbReference type="Pfam" id="PF04093">
    <property type="entry name" value="MreD"/>
    <property type="match status" value="1"/>
</dbReference>
<keyword evidence="6 7" id="KW-0472">Membrane</keyword>
<keyword evidence="5 7" id="KW-1133">Transmembrane helix</keyword>
<dbReference type="AlphaFoldDB" id="A0A1J5SLM4"/>
<proteinExistence type="predicted"/>
<evidence type="ECO:0000256" key="2">
    <source>
        <dbReference type="ARBA" id="ARBA00022475"/>
    </source>
</evidence>
<name>A0A1J5SLM4_9ZZZZ</name>
<feature type="transmembrane region" description="Helical" evidence="7">
    <location>
        <begin position="128"/>
        <end position="150"/>
    </location>
</feature>
<keyword evidence="3 7" id="KW-0812">Transmembrane</keyword>
<sequence>MHPSKLKFVYLSIFAAYICLLLPWSNTALLLRPDFVLLVIIYWLIRAPNLCNIGTAWVVGLLVDLATGSLFGQYALAYTVAAFFAVYYQRRLVLFNHTQQLFYVFLLLIISQVTLLILKMFAGAQSLGWTYLLPSIIGVLLWRLAVFFGLKTGGRSRGA</sequence>
<keyword evidence="2" id="KW-1003">Cell membrane</keyword>
<comment type="caution">
    <text evidence="8">The sequence shown here is derived from an EMBL/GenBank/DDBJ whole genome shotgun (WGS) entry which is preliminary data.</text>
</comment>
<evidence type="ECO:0000256" key="7">
    <source>
        <dbReference type="SAM" id="Phobius"/>
    </source>
</evidence>
<feature type="transmembrane region" description="Helical" evidence="7">
    <location>
        <begin position="6"/>
        <end position="24"/>
    </location>
</feature>